<evidence type="ECO:0000313" key="1">
    <source>
        <dbReference type="EMBL" id="KAL1602028.1"/>
    </source>
</evidence>
<proteinExistence type="predicted"/>
<dbReference type="Proteomes" id="UP001521222">
    <property type="component" value="Unassembled WGS sequence"/>
</dbReference>
<reference evidence="1 2" key="1">
    <citation type="submission" date="2024-02" db="EMBL/GenBank/DDBJ databases">
        <title>De novo assembly and annotation of 12 fungi associated with fruit tree decline syndrome in Ontario, Canada.</title>
        <authorList>
            <person name="Sulman M."/>
            <person name="Ellouze W."/>
            <person name="Ilyukhin E."/>
        </authorList>
    </citation>
    <scope>NUCLEOTIDE SEQUENCE [LARGE SCALE GENOMIC DNA]</scope>
    <source>
        <strain evidence="1 2">M97-236</strain>
    </source>
</reference>
<evidence type="ECO:0000313" key="2">
    <source>
        <dbReference type="Proteomes" id="UP001521222"/>
    </source>
</evidence>
<protein>
    <submittedName>
        <fullName evidence="1">Uncharacterized protein</fullName>
    </submittedName>
</protein>
<accession>A0ABR3RCL1</accession>
<keyword evidence="2" id="KW-1185">Reference proteome</keyword>
<name>A0ABR3RCL1_9PLEO</name>
<sequence>MSIDLMDTIDSTQEQQYLDFFADLITEPLVTQTQHDFLDGQAQGQSLWEDALEQLQDFRVGTAKQRTIPRKKLGFRFLDLPAELRNKIYDHCIKDDDQRHYDKCYCDMRNGSDRRRRASKKLTERQEKTKARMSRLVAGVDQTRRRGEISQQAYDAFCNRKWQNTQTECSASQTTHNRQTVIHLHASGDLCRKLPAICCVNVQTMQETWSLFFPSITKFQVVVSEKDVFPCLRFFAMLKQIGVRNVTGKDVSLVADKQHTGREKGISLVIRKLIVFHWINDLPLWHCFTGITVIGQAYSASKPFGK</sequence>
<gene>
    <name evidence="1" type="ORF">SLS59_005195</name>
</gene>
<dbReference type="EMBL" id="JAKIXB020000015">
    <property type="protein sequence ID" value="KAL1602028.1"/>
    <property type="molecule type" value="Genomic_DNA"/>
</dbReference>
<comment type="caution">
    <text evidence="1">The sequence shown here is derived from an EMBL/GenBank/DDBJ whole genome shotgun (WGS) entry which is preliminary data.</text>
</comment>
<organism evidence="1 2">
    <name type="scientific">Nothophoma quercina</name>
    <dbReference type="NCBI Taxonomy" id="749835"/>
    <lineage>
        <taxon>Eukaryota</taxon>
        <taxon>Fungi</taxon>
        <taxon>Dikarya</taxon>
        <taxon>Ascomycota</taxon>
        <taxon>Pezizomycotina</taxon>
        <taxon>Dothideomycetes</taxon>
        <taxon>Pleosporomycetidae</taxon>
        <taxon>Pleosporales</taxon>
        <taxon>Pleosporineae</taxon>
        <taxon>Didymellaceae</taxon>
        <taxon>Nothophoma</taxon>
    </lineage>
</organism>